<comment type="function">
    <text evidence="5">Bifunctional serine/threonine kinase and phosphorylase involved in the regulation of the pyruvate, phosphate dikinase (PPDK) by catalyzing its phosphorylation/dephosphorylation.</text>
</comment>
<keyword evidence="3 5" id="KW-0547">Nucleotide-binding</keyword>
<dbReference type="GO" id="GO:0004674">
    <property type="term" value="F:protein serine/threonine kinase activity"/>
    <property type="evidence" value="ECO:0007669"/>
    <property type="project" value="UniProtKB-UniRule"/>
</dbReference>
<name>A0A1H7AM44_9FIRM</name>
<dbReference type="Proteomes" id="UP000199662">
    <property type="component" value="Unassembled WGS sequence"/>
</dbReference>
<evidence type="ECO:0000313" key="6">
    <source>
        <dbReference type="EMBL" id="SEJ66649.1"/>
    </source>
</evidence>
<organism evidence="6 7">
    <name type="scientific">Propionispira arboris</name>
    <dbReference type="NCBI Taxonomy" id="84035"/>
    <lineage>
        <taxon>Bacteria</taxon>
        <taxon>Bacillati</taxon>
        <taxon>Bacillota</taxon>
        <taxon>Negativicutes</taxon>
        <taxon>Selenomonadales</taxon>
        <taxon>Selenomonadaceae</taxon>
        <taxon>Propionispira</taxon>
    </lineage>
</organism>
<dbReference type="HAMAP" id="MF_00921">
    <property type="entry name" value="PDRP"/>
    <property type="match status" value="1"/>
</dbReference>
<evidence type="ECO:0000256" key="2">
    <source>
        <dbReference type="ARBA" id="ARBA00022679"/>
    </source>
</evidence>
<dbReference type="EC" id="2.7.4.27" evidence="5"/>
<dbReference type="GO" id="GO:0043531">
    <property type="term" value="F:ADP binding"/>
    <property type="evidence" value="ECO:0007669"/>
    <property type="project" value="UniProtKB-UniRule"/>
</dbReference>
<dbReference type="GO" id="GO:0016776">
    <property type="term" value="F:phosphotransferase activity, phosphate group as acceptor"/>
    <property type="evidence" value="ECO:0007669"/>
    <property type="project" value="UniProtKB-UniRule"/>
</dbReference>
<dbReference type="NCBIfam" id="NF003742">
    <property type="entry name" value="PRK05339.1"/>
    <property type="match status" value="1"/>
</dbReference>
<dbReference type="PANTHER" id="PTHR31756">
    <property type="entry name" value="PYRUVATE, PHOSPHATE DIKINASE REGULATORY PROTEIN 1, CHLOROPLASTIC"/>
    <property type="match status" value="1"/>
</dbReference>
<keyword evidence="2 5" id="KW-0808">Transferase</keyword>
<keyword evidence="1 5" id="KW-0723">Serine/threonine-protein kinase</keyword>
<comment type="catalytic activity">
    <reaction evidence="5">
        <text>N(tele)-phospho-L-histidyl/L-threonyl-[pyruvate, phosphate dikinase] + ADP = N(tele)-phospho-L-histidyl/O-phospho-L-threonyl-[pyruvate, phosphate dikinase] + AMP + H(+)</text>
        <dbReference type="Rhea" id="RHEA:43692"/>
        <dbReference type="Rhea" id="RHEA-COMP:10650"/>
        <dbReference type="Rhea" id="RHEA-COMP:10651"/>
        <dbReference type="ChEBI" id="CHEBI:15378"/>
        <dbReference type="ChEBI" id="CHEBI:30013"/>
        <dbReference type="ChEBI" id="CHEBI:61977"/>
        <dbReference type="ChEBI" id="CHEBI:83586"/>
        <dbReference type="ChEBI" id="CHEBI:456215"/>
        <dbReference type="ChEBI" id="CHEBI:456216"/>
        <dbReference type="EC" id="2.7.11.32"/>
    </reaction>
</comment>
<evidence type="ECO:0000256" key="4">
    <source>
        <dbReference type="ARBA" id="ARBA00022777"/>
    </source>
</evidence>
<dbReference type="InterPro" id="IPR026565">
    <property type="entry name" value="PPDK_reg"/>
</dbReference>
<keyword evidence="4 5" id="KW-0418">Kinase</keyword>
<dbReference type="GO" id="GO:0005524">
    <property type="term" value="F:ATP binding"/>
    <property type="evidence" value="ECO:0007669"/>
    <property type="project" value="InterPro"/>
</dbReference>
<accession>A0A1H7AM44</accession>
<reference evidence="6 7" key="1">
    <citation type="submission" date="2016-10" db="EMBL/GenBank/DDBJ databases">
        <authorList>
            <person name="de Groot N.N."/>
        </authorList>
    </citation>
    <scope>NUCLEOTIDE SEQUENCE [LARGE SCALE GENOMIC DNA]</scope>
    <source>
        <strain evidence="6 7">DSM 2179</strain>
    </source>
</reference>
<dbReference type="PANTHER" id="PTHR31756:SF3">
    <property type="entry name" value="PYRUVATE, PHOSPHATE DIKINASE REGULATORY PROTEIN 1, CHLOROPLASTIC"/>
    <property type="match status" value="1"/>
</dbReference>
<dbReference type="EMBL" id="FNZK01000013">
    <property type="protein sequence ID" value="SEJ66649.1"/>
    <property type="molecule type" value="Genomic_DNA"/>
</dbReference>
<evidence type="ECO:0000256" key="1">
    <source>
        <dbReference type="ARBA" id="ARBA00022527"/>
    </source>
</evidence>
<dbReference type="STRING" id="84035.SAMN05660742_11338"/>
<keyword evidence="7" id="KW-1185">Reference proteome</keyword>
<protein>
    <recommendedName>
        <fullName evidence="5">Putative pyruvate, phosphate dikinase regulatory protein</fullName>
        <shortName evidence="5">PPDK regulatory protein</shortName>
        <ecNumber evidence="5">2.7.11.32</ecNumber>
        <ecNumber evidence="5">2.7.4.27</ecNumber>
    </recommendedName>
</protein>
<comment type="similarity">
    <text evidence="5">Belongs to the pyruvate, phosphate/water dikinase regulatory protein family. PDRP subfamily.</text>
</comment>
<comment type="catalytic activity">
    <reaction evidence="5">
        <text>N(tele)-phospho-L-histidyl/O-phospho-L-threonyl-[pyruvate, phosphate dikinase] + phosphate + H(+) = N(tele)-phospho-L-histidyl/L-threonyl-[pyruvate, phosphate dikinase] + diphosphate</text>
        <dbReference type="Rhea" id="RHEA:43696"/>
        <dbReference type="Rhea" id="RHEA-COMP:10650"/>
        <dbReference type="Rhea" id="RHEA-COMP:10651"/>
        <dbReference type="ChEBI" id="CHEBI:15378"/>
        <dbReference type="ChEBI" id="CHEBI:30013"/>
        <dbReference type="ChEBI" id="CHEBI:33019"/>
        <dbReference type="ChEBI" id="CHEBI:43474"/>
        <dbReference type="ChEBI" id="CHEBI:61977"/>
        <dbReference type="ChEBI" id="CHEBI:83586"/>
        <dbReference type="EC" id="2.7.4.27"/>
    </reaction>
</comment>
<sequence length="254" mass="28547">MRATVSQFGLGNFDIVRVPYIDSVEQIDSTLQEVSTQKALTCHTLVSPNLREAFNRLAQKYNVETIDILGPMLQAVQKLSGLEPKNQPGLMHSLNQEYFKRIEAIEFAVKYDDGKSPLGLRKADIVLIGVSRTSKTPLSMYLAHKRLKVANVPLIPGITPPEELFRVPPHKIVGLIVDPGKLNEIRTERLKAIGLMSDASYAKIACISEEIEYSKSIMHQMHCLVINVSNRAIEETAHMILEHYAKFAEERKLN</sequence>
<feature type="binding site" evidence="5">
    <location>
        <begin position="129"/>
        <end position="136"/>
    </location>
    <ligand>
        <name>ADP</name>
        <dbReference type="ChEBI" id="CHEBI:456216"/>
    </ligand>
</feature>
<dbReference type="Pfam" id="PF03618">
    <property type="entry name" value="Kinase-PPPase"/>
    <property type="match status" value="1"/>
</dbReference>
<dbReference type="EC" id="2.7.11.32" evidence="5"/>
<dbReference type="AlphaFoldDB" id="A0A1H7AM44"/>
<evidence type="ECO:0000256" key="3">
    <source>
        <dbReference type="ARBA" id="ARBA00022741"/>
    </source>
</evidence>
<evidence type="ECO:0000256" key="5">
    <source>
        <dbReference type="HAMAP-Rule" id="MF_00921"/>
    </source>
</evidence>
<dbReference type="InterPro" id="IPR005177">
    <property type="entry name" value="Kinase-pyrophosphorylase"/>
</dbReference>
<proteinExistence type="inferred from homology"/>
<gene>
    <name evidence="6" type="ORF">SAMN05660742_11338</name>
</gene>
<evidence type="ECO:0000313" key="7">
    <source>
        <dbReference type="Proteomes" id="UP000199662"/>
    </source>
</evidence>